<feature type="binding site" evidence="5">
    <location>
        <begin position="97"/>
        <end position="100"/>
    </location>
    <ligand>
        <name>substrate</name>
    </ligand>
</feature>
<evidence type="ECO:0000256" key="1">
    <source>
        <dbReference type="ARBA" id="ARBA00001968"/>
    </source>
</evidence>
<dbReference type="CDD" id="cd16841">
    <property type="entry name" value="RraA_family"/>
    <property type="match status" value="1"/>
</dbReference>
<evidence type="ECO:0000256" key="2">
    <source>
        <dbReference type="ARBA" id="ARBA00016549"/>
    </source>
</evidence>
<keyword evidence="5" id="KW-0460">Magnesium</keyword>
<dbReference type="NCBIfam" id="NF004850">
    <property type="entry name" value="PRK06201.1"/>
    <property type="match status" value="1"/>
</dbReference>
<name>W1NCD8_9GAMM</name>
<dbReference type="RefSeq" id="WP_021817463.1">
    <property type="nucleotide sequence ID" value="NZ_AVBC01000014.1"/>
</dbReference>
<dbReference type="OrthoDB" id="8717144at2"/>
<dbReference type="GO" id="GO:0046872">
    <property type="term" value="F:metal ion binding"/>
    <property type="evidence" value="ECO:0007669"/>
    <property type="project" value="UniProtKB-KW"/>
</dbReference>
<dbReference type="AlphaFoldDB" id="W1NCD8"/>
<evidence type="ECO:0000256" key="5">
    <source>
        <dbReference type="PIRSR" id="PIRSR605493-1"/>
    </source>
</evidence>
<evidence type="ECO:0000313" key="6">
    <source>
        <dbReference type="EMBL" id="ERL52836.1"/>
    </source>
</evidence>
<evidence type="ECO:0000256" key="4">
    <source>
        <dbReference type="ARBA" id="ARBA00030169"/>
    </source>
</evidence>
<comment type="cofactor">
    <cofactor evidence="5">
        <name>Mg(2+)</name>
        <dbReference type="ChEBI" id="CHEBI:18420"/>
    </cofactor>
</comment>
<proteinExistence type="predicted"/>
<reference evidence="6 7" key="1">
    <citation type="submission" date="2013-08" db="EMBL/GenBank/DDBJ databases">
        <title>draft genome of Halomonas huanghegensis, strain BJGMM-B45T.</title>
        <authorList>
            <person name="Miao C."/>
            <person name="Wan Y."/>
            <person name="Jin W."/>
        </authorList>
    </citation>
    <scope>NUCLEOTIDE SEQUENCE [LARGE SCALE GENOMIC DNA]</scope>
    <source>
        <strain evidence="6 7">BJGMM-B45</strain>
    </source>
</reference>
<dbReference type="InterPro" id="IPR036704">
    <property type="entry name" value="RraA/RraA-like_sf"/>
</dbReference>
<comment type="cofactor">
    <cofactor evidence="1">
        <name>a divalent metal cation</name>
        <dbReference type="ChEBI" id="CHEBI:60240"/>
    </cofactor>
</comment>
<keyword evidence="5" id="KW-0479">Metal-binding</keyword>
<dbReference type="Proteomes" id="UP000019113">
    <property type="component" value="Unassembled WGS sequence"/>
</dbReference>
<accession>W1NCD8</accession>
<evidence type="ECO:0000256" key="3">
    <source>
        <dbReference type="ARBA" id="ARBA00029596"/>
    </source>
</evidence>
<dbReference type="Pfam" id="PF03737">
    <property type="entry name" value="RraA-like"/>
    <property type="match status" value="1"/>
</dbReference>
<evidence type="ECO:0000313" key="7">
    <source>
        <dbReference type="Proteomes" id="UP000019113"/>
    </source>
</evidence>
<gene>
    <name evidence="6" type="ORF">BJB45_16285</name>
</gene>
<feature type="binding site" evidence="5">
    <location>
        <position position="120"/>
    </location>
    <ligand>
        <name>Mg(2+)</name>
        <dbReference type="ChEBI" id="CHEBI:18420"/>
    </ligand>
</feature>
<dbReference type="PATRIC" id="fig|1178482.3.peg.515"/>
<dbReference type="SUPFAM" id="SSF89562">
    <property type="entry name" value="RraA-like"/>
    <property type="match status" value="1"/>
</dbReference>
<dbReference type="STRING" id="1178482.AR456_10405"/>
<keyword evidence="7" id="KW-1185">Reference proteome</keyword>
<dbReference type="eggNOG" id="COG0684">
    <property type="taxonomic scope" value="Bacteria"/>
</dbReference>
<sequence length="226" mass="23549">MSEGFRIRQHWKRADSDDVARARGIAVSNISDVMARMNGAPAGLRPFHRGGALSGPAFTVRCRPGDNLMLHKALLMAQPGDVIVVDAGGALDNAIMGELMLARAVQAQVAGVVINGAIRDTAAIAEQDVPVFAAGVNHRGPYKDGPGEIGYAISLGGMVVEPGDLIVGDDDGVISIPAATAREVLDRAEAKHAAEMQQLEQTLSGNYDGAWIDAALKAGGCSIDEQ</sequence>
<comment type="caution">
    <text evidence="6">The sequence shown here is derived from an EMBL/GenBank/DDBJ whole genome shotgun (WGS) entry which is preliminary data.</text>
</comment>
<organism evidence="6 7">
    <name type="scientific">Halomonas huangheensis</name>
    <dbReference type="NCBI Taxonomy" id="1178482"/>
    <lineage>
        <taxon>Bacteria</taxon>
        <taxon>Pseudomonadati</taxon>
        <taxon>Pseudomonadota</taxon>
        <taxon>Gammaproteobacteria</taxon>
        <taxon>Oceanospirillales</taxon>
        <taxon>Halomonadaceae</taxon>
        <taxon>Halomonas</taxon>
    </lineage>
</organism>
<dbReference type="Gene3D" id="3.50.30.40">
    <property type="entry name" value="Ribonuclease E inhibitor RraA/RraA-like"/>
    <property type="match status" value="1"/>
</dbReference>
<dbReference type="KEGG" id="hhu:AR456_10405"/>
<dbReference type="InterPro" id="IPR005493">
    <property type="entry name" value="RraA/RraA-like"/>
</dbReference>
<dbReference type="EMBL" id="AVBC01000014">
    <property type="protein sequence ID" value="ERL52836.1"/>
    <property type="molecule type" value="Genomic_DNA"/>
</dbReference>
<feature type="binding site" evidence="5">
    <location>
        <position position="119"/>
    </location>
    <ligand>
        <name>substrate</name>
    </ligand>
</feature>
<protein>
    <recommendedName>
        <fullName evidence="2">Putative 4-hydroxy-4-methyl-2-oxoglutarate aldolase</fullName>
    </recommendedName>
    <alternativeName>
        <fullName evidence="3">Regulator of ribonuclease activity homolog</fullName>
    </alternativeName>
    <alternativeName>
        <fullName evidence="4">RraA-like protein</fullName>
    </alternativeName>
</protein>
<dbReference type="PANTHER" id="PTHR33254:SF4">
    <property type="entry name" value="4-HYDROXY-4-METHYL-2-OXOGLUTARATE ALDOLASE 3-RELATED"/>
    <property type="match status" value="1"/>
</dbReference>
<dbReference type="PANTHER" id="PTHR33254">
    <property type="entry name" value="4-HYDROXY-4-METHYL-2-OXOGLUTARATE ALDOLASE 3-RELATED"/>
    <property type="match status" value="1"/>
</dbReference>